<name>A0ACC2NKI7_9HYME</name>
<comment type="caution">
    <text evidence="1">The sequence shown here is derived from an EMBL/GenBank/DDBJ whole genome shotgun (WGS) entry which is preliminary data.</text>
</comment>
<dbReference type="EMBL" id="CM056743">
    <property type="protein sequence ID" value="KAJ8670737.1"/>
    <property type="molecule type" value="Genomic_DNA"/>
</dbReference>
<evidence type="ECO:0000313" key="1">
    <source>
        <dbReference type="EMBL" id="KAJ8670737.1"/>
    </source>
</evidence>
<organism evidence="1 2">
    <name type="scientific">Eretmocerus hayati</name>
    <dbReference type="NCBI Taxonomy" id="131215"/>
    <lineage>
        <taxon>Eukaryota</taxon>
        <taxon>Metazoa</taxon>
        <taxon>Ecdysozoa</taxon>
        <taxon>Arthropoda</taxon>
        <taxon>Hexapoda</taxon>
        <taxon>Insecta</taxon>
        <taxon>Pterygota</taxon>
        <taxon>Neoptera</taxon>
        <taxon>Endopterygota</taxon>
        <taxon>Hymenoptera</taxon>
        <taxon>Apocrita</taxon>
        <taxon>Proctotrupomorpha</taxon>
        <taxon>Chalcidoidea</taxon>
        <taxon>Aphelinidae</taxon>
        <taxon>Aphelininae</taxon>
        <taxon>Eretmocerus</taxon>
    </lineage>
</organism>
<sequence length="310" mass="34699">MSHQGADKAKSWVKEAVIQIGSGGSAGFVEVCIMHPMDLVKTRLQIQVKPTKSDPHYYTGIWDCLKKMSKHEGFFAYWKGIVPPIFVETPKRAIKFFTFEQYKQFFMFNATSPTPLTFCCAGLCAGFTEGLVVNPFEVIKVQLQSDRNHVTQSPSTLAVTKKIIREKGFGLDGLNKGLTATLLRNGIFNGFYFGFYHSVKSYIPQSKNTATEFLIKAGIGFISGSLASCLNIPFDVAKSRIQGPDGHKYRGTWKTMIAIHKSEGYVTLFSLYDHCQLILSVNCRRAFDKRESSRELASCASKRMPILTLN</sequence>
<accession>A0ACC2NKI7</accession>
<protein>
    <submittedName>
        <fullName evidence="1">Uncharacterized protein</fullName>
    </submittedName>
</protein>
<dbReference type="Proteomes" id="UP001239111">
    <property type="component" value="Chromosome 3"/>
</dbReference>
<evidence type="ECO:0000313" key="2">
    <source>
        <dbReference type="Proteomes" id="UP001239111"/>
    </source>
</evidence>
<proteinExistence type="predicted"/>
<reference evidence="1" key="1">
    <citation type="submission" date="2023-04" db="EMBL/GenBank/DDBJ databases">
        <title>A chromosome-level genome assembly of the parasitoid wasp Eretmocerus hayati.</title>
        <authorList>
            <person name="Zhong Y."/>
            <person name="Liu S."/>
            <person name="Liu Y."/>
        </authorList>
    </citation>
    <scope>NUCLEOTIDE SEQUENCE</scope>
    <source>
        <strain evidence="1">ZJU_SS_LIU_2023</strain>
    </source>
</reference>
<gene>
    <name evidence="1" type="ORF">QAD02_001996</name>
</gene>
<keyword evidence="2" id="KW-1185">Reference proteome</keyword>